<reference evidence="1 2" key="1">
    <citation type="submission" date="2019-01" db="EMBL/GenBank/DDBJ databases">
        <authorList>
            <person name="Sayadi A."/>
        </authorList>
    </citation>
    <scope>NUCLEOTIDE SEQUENCE [LARGE SCALE GENOMIC DNA]</scope>
</reference>
<organism evidence="1 2">
    <name type="scientific">Callosobruchus maculatus</name>
    <name type="common">Southern cowpea weevil</name>
    <name type="synonym">Pulse bruchid</name>
    <dbReference type="NCBI Taxonomy" id="64391"/>
    <lineage>
        <taxon>Eukaryota</taxon>
        <taxon>Metazoa</taxon>
        <taxon>Ecdysozoa</taxon>
        <taxon>Arthropoda</taxon>
        <taxon>Hexapoda</taxon>
        <taxon>Insecta</taxon>
        <taxon>Pterygota</taxon>
        <taxon>Neoptera</taxon>
        <taxon>Endopterygota</taxon>
        <taxon>Coleoptera</taxon>
        <taxon>Polyphaga</taxon>
        <taxon>Cucujiformia</taxon>
        <taxon>Chrysomeloidea</taxon>
        <taxon>Chrysomelidae</taxon>
        <taxon>Bruchinae</taxon>
        <taxon>Bruchini</taxon>
        <taxon>Callosobruchus</taxon>
    </lineage>
</organism>
<dbReference type="Proteomes" id="UP000410492">
    <property type="component" value="Unassembled WGS sequence"/>
</dbReference>
<evidence type="ECO:0000313" key="2">
    <source>
        <dbReference type="Proteomes" id="UP000410492"/>
    </source>
</evidence>
<protein>
    <submittedName>
        <fullName evidence="1">Uncharacterized protein</fullName>
    </submittedName>
</protein>
<keyword evidence="2" id="KW-1185">Reference proteome</keyword>
<dbReference type="EMBL" id="CAACVG010012248">
    <property type="protein sequence ID" value="VEN59967.1"/>
    <property type="molecule type" value="Genomic_DNA"/>
</dbReference>
<feature type="non-terminal residue" evidence="1">
    <location>
        <position position="1"/>
    </location>
</feature>
<accession>A0A653DJE4</accession>
<proteinExistence type="predicted"/>
<gene>
    <name evidence="1" type="ORF">CALMAC_LOCUS17804</name>
</gene>
<name>A0A653DJE4_CALMS</name>
<evidence type="ECO:0000313" key="1">
    <source>
        <dbReference type="EMBL" id="VEN59967.1"/>
    </source>
</evidence>
<sequence>RQKFSLAER</sequence>